<dbReference type="NCBIfam" id="TIGR04057">
    <property type="entry name" value="SusC_RagA_signa"/>
    <property type="match status" value="1"/>
</dbReference>
<evidence type="ECO:0000256" key="3">
    <source>
        <dbReference type="ARBA" id="ARBA00022452"/>
    </source>
</evidence>
<keyword evidence="12" id="KW-0675">Receptor</keyword>
<dbReference type="InterPro" id="IPR037066">
    <property type="entry name" value="Plug_dom_sf"/>
</dbReference>
<dbReference type="FunFam" id="2.60.40.1120:FF:000003">
    <property type="entry name" value="Outer membrane protein Omp121"/>
    <property type="match status" value="1"/>
</dbReference>
<evidence type="ECO:0000256" key="2">
    <source>
        <dbReference type="ARBA" id="ARBA00022448"/>
    </source>
</evidence>
<evidence type="ECO:0000256" key="7">
    <source>
        <dbReference type="ARBA" id="ARBA00023237"/>
    </source>
</evidence>
<dbReference type="InterPro" id="IPR008969">
    <property type="entry name" value="CarboxyPept-like_regulatory"/>
</dbReference>
<sequence length="1018" mass="112967">MSSSLSKEKETVNFKFNFMKNYHLRKSSKKTFLSVMMASALYAGCPQAVFATVNEVQVILQSSTVKGQIVDENGEPIIGATVMLKGTSKGAITDLNGNFTLENASKGILVISYIGYITEEVQTNGQGSVNVVLKEDTKRLDEVVVVGYGTQRKEELSSSVMSVKSSEFVQATKPDVAGLIRGKVAGLAVISPDANPLSTSQVSLRGVATLNLGTFPLVIIDGVQGDLNSVSPNDIAQIDVLKDGSAAAIYGTRGTNGVILITTKSGKTEMKPSIEVNSYISFQKINKKLPMMNAAQYLDKVQQGIPGAMDNGARVDWMDEILQTPFNQTYSINLKGGSANTSYIASFDYTSNEGIVKRSKVDMIYPRINVVHRMFDNKLKIEANLNGYQRKYDIGYSNDVYQSALIFNPTSPVKDENGNWTEIARDMIFNPVALLNETKGENKSTNLRAYSAITLIPVEGLDIKFLISNETYNNFSGYYETKKHKSTTISKKNGYASRSTARNENTMMELTAQYNKQFNNSHNLNALAGYSWNKWNYQSASMDNYDFPSDDYSYNNIGLGNALKEGKANQSSYQGENKLIGFFARVNYNYKGKYFISASMRHEGSSKFGKDHKWGNFPAMSLAWNIKGEQFLNNIQAISTLKLRAGFGITGTEPGSAYISLNSLNLGGYGYYNGQWTNLLRPGGNPNPDLRWEKKEELNIGLDFGFLNDRISGSIDFYNRETKDLIGSYQVPVPPYYSAWITANAGSIRNTGLEVSLNVVPVQNKNFTWDSGINFSTNKNKLLSLSSDKYFSDSYQNVGNTLAPIQQPTHRIEEGEPIGNFYGYKSIDIDEDGHWIIEGADGKPKPISEQQESDKKVLGNGLPKFYLNWNNTIRYKQVDLSVTMRGAFGFQILNMAEMHYAAPVSLLGGDNVMEKAFDNVYGKRPLAYDQSLQYVSYFVQDGDYWKIDNITIGYTPKIGKNKWVKNFRIYGSISNLATITGYSGIDPEVGITGQTPGIDDRYRYPSARTFSLGVNLSF</sequence>
<dbReference type="NCBIfam" id="TIGR04056">
    <property type="entry name" value="OMP_RagA_SusC"/>
    <property type="match status" value="1"/>
</dbReference>
<comment type="caution">
    <text evidence="12">The sequence shown here is derived from an EMBL/GenBank/DDBJ whole genome shotgun (WGS) entry which is preliminary data.</text>
</comment>
<keyword evidence="4 8" id="KW-0812">Transmembrane</keyword>
<keyword evidence="3 8" id="KW-1134">Transmembrane beta strand</keyword>
<dbReference type="Gene3D" id="2.170.130.10">
    <property type="entry name" value="TonB-dependent receptor, plug domain"/>
    <property type="match status" value="1"/>
</dbReference>
<dbReference type="InterPro" id="IPR023996">
    <property type="entry name" value="TonB-dep_OMP_SusC/RagA"/>
</dbReference>
<feature type="domain" description="TonB-dependent receptor plug" evidence="11">
    <location>
        <begin position="153"/>
        <end position="258"/>
    </location>
</feature>
<evidence type="ECO:0000256" key="1">
    <source>
        <dbReference type="ARBA" id="ARBA00004571"/>
    </source>
</evidence>
<proteinExistence type="inferred from homology"/>
<dbReference type="EMBL" id="QSUL01000002">
    <property type="protein sequence ID" value="RGN39525.1"/>
    <property type="molecule type" value="Genomic_DNA"/>
</dbReference>
<evidence type="ECO:0000313" key="13">
    <source>
        <dbReference type="Proteomes" id="UP000260983"/>
    </source>
</evidence>
<comment type="similarity">
    <text evidence="8 9">Belongs to the TonB-dependent receptor family.</text>
</comment>
<dbReference type="InterPro" id="IPR036942">
    <property type="entry name" value="Beta-barrel_TonB_sf"/>
</dbReference>
<dbReference type="PROSITE" id="PS52016">
    <property type="entry name" value="TONB_DEPENDENT_REC_3"/>
    <property type="match status" value="1"/>
</dbReference>
<keyword evidence="7 8" id="KW-0998">Cell outer membrane</keyword>
<organism evidence="12 13">
    <name type="scientific">Bacteroides oleiciplenus</name>
    <dbReference type="NCBI Taxonomy" id="626931"/>
    <lineage>
        <taxon>Bacteria</taxon>
        <taxon>Pseudomonadati</taxon>
        <taxon>Bacteroidota</taxon>
        <taxon>Bacteroidia</taxon>
        <taxon>Bacteroidales</taxon>
        <taxon>Bacteroidaceae</taxon>
        <taxon>Bacteroides</taxon>
    </lineage>
</organism>
<dbReference type="Proteomes" id="UP000260983">
    <property type="component" value="Unassembled WGS sequence"/>
</dbReference>
<evidence type="ECO:0000256" key="9">
    <source>
        <dbReference type="RuleBase" id="RU003357"/>
    </source>
</evidence>
<feature type="domain" description="TonB-dependent receptor-like beta-barrel" evidence="10">
    <location>
        <begin position="442"/>
        <end position="976"/>
    </location>
</feature>
<keyword evidence="6 8" id="KW-0472">Membrane</keyword>
<dbReference type="InterPro" id="IPR000531">
    <property type="entry name" value="Beta-barrel_TonB"/>
</dbReference>
<name>A0A3E5BQ60_9BACE</name>
<dbReference type="InterPro" id="IPR012910">
    <property type="entry name" value="Plug_dom"/>
</dbReference>
<evidence type="ECO:0000256" key="5">
    <source>
        <dbReference type="ARBA" id="ARBA00023077"/>
    </source>
</evidence>
<dbReference type="AlphaFoldDB" id="A0A3E5BQ60"/>
<evidence type="ECO:0000259" key="10">
    <source>
        <dbReference type="Pfam" id="PF00593"/>
    </source>
</evidence>
<keyword evidence="2 8" id="KW-0813">Transport</keyword>
<gene>
    <name evidence="12" type="ORF">DXB65_04175</name>
</gene>
<evidence type="ECO:0000256" key="8">
    <source>
        <dbReference type="PROSITE-ProRule" id="PRU01360"/>
    </source>
</evidence>
<dbReference type="SUPFAM" id="SSF49464">
    <property type="entry name" value="Carboxypeptidase regulatory domain-like"/>
    <property type="match status" value="1"/>
</dbReference>
<dbReference type="InterPro" id="IPR023997">
    <property type="entry name" value="TonB-dep_OMP_SusC/RagA_CS"/>
</dbReference>
<dbReference type="InterPro" id="IPR039426">
    <property type="entry name" value="TonB-dep_rcpt-like"/>
</dbReference>
<evidence type="ECO:0000259" key="11">
    <source>
        <dbReference type="Pfam" id="PF07715"/>
    </source>
</evidence>
<dbReference type="Pfam" id="PF00593">
    <property type="entry name" value="TonB_dep_Rec_b-barrel"/>
    <property type="match status" value="1"/>
</dbReference>
<dbReference type="Gene3D" id="2.40.170.20">
    <property type="entry name" value="TonB-dependent receptor, beta-barrel domain"/>
    <property type="match status" value="1"/>
</dbReference>
<evidence type="ECO:0000313" key="12">
    <source>
        <dbReference type="EMBL" id="RGN39525.1"/>
    </source>
</evidence>
<dbReference type="GO" id="GO:0009279">
    <property type="term" value="C:cell outer membrane"/>
    <property type="evidence" value="ECO:0007669"/>
    <property type="project" value="UniProtKB-SubCell"/>
</dbReference>
<comment type="subcellular location">
    <subcellularLocation>
        <location evidence="1 8">Cell outer membrane</location>
        <topology evidence="1 8">Multi-pass membrane protein</topology>
    </subcellularLocation>
</comment>
<accession>A0A3E5BQ60</accession>
<evidence type="ECO:0000256" key="6">
    <source>
        <dbReference type="ARBA" id="ARBA00023136"/>
    </source>
</evidence>
<protein>
    <submittedName>
        <fullName evidence="12">TonB-dependent receptor</fullName>
    </submittedName>
</protein>
<dbReference type="Pfam" id="PF13715">
    <property type="entry name" value="CarbopepD_reg_2"/>
    <property type="match status" value="1"/>
</dbReference>
<evidence type="ECO:0000256" key="4">
    <source>
        <dbReference type="ARBA" id="ARBA00022692"/>
    </source>
</evidence>
<keyword evidence="5 9" id="KW-0798">TonB box</keyword>
<dbReference type="SUPFAM" id="SSF56935">
    <property type="entry name" value="Porins"/>
    <property type="match status" value="1"/>
</dbReference>
<reference evidence="12 13" key="1">
    <citation type="submission" date="2018-08" db="EMBL/GenBank/DDBJ databases">
        <title>A genome reference for cultivated species of the human gut microbiota.</title>
        <authorList>
            <person name="Zou Y."/>
            <person name="Xue W."/>
            <person name="Luo G."/>
        </authorList>
    </citation>
    <scope>NUCLEOTIDE SEQUENCE [LARGE SCALE GENOMIC DNA]</scope>
    <source>
        <strain evidence="12 13">OM05-15BH</strain>
    </source>
</reference>
<dbReference type="Pfam" id="PF07715">
    <property type="entry name" value="Plug"/>
    <property type="match status" value="1"/>
</dbReference>
<dbReference type="Gene3D" id="2.60.40.1120">
    <property type="entry name" value="Carboxypeptidase-like, regulatory domain"/>
    <property type="match status" value="1"/>
</dbReference>